<dbReference type="Proteomes" id="UP000182229">
    <property type="component" value="Unassembled WGS sequence"/>
</dbReference>
<evidence type="ECO:0000313" key="11">
    <source>
        <dbReference type="EMBL" id="OJH41675.1"/>
    </source>
</evidence>
<protein>
    <recommendedName>
        <fullName evidence="3">Maltokinase</fullName>
        <ecNumber evidence="2">2.7.1.175</ecNumber>
    </recommendedName>
    <alternativeName>
        <fullName evidence="7">Maltose-1-phosphate synthase</fullName>
    </alternativeName>
</protein>
<gene>
    <name evidence="11" type="ORF">BON30_00020</name>
</gene>
<dbReference type="EC" id="2.7.1.175" evidence="2"/>
<comment type="catalytic activity">
    <reaction evidence="8">
        <text>D-maltose + ATP = alpha-maltose 1-phosphate + ADP + H(+)</text>
        <dbReference type="Rhea" id="RHEA:31915"/>
        <dbReference type="ChEBI" id="CHEBI:15378"/>
        <dbReference type="ChEBI" id="CHEBI:17306"/>
        <dbReference type="ChEBI" id="CHEBI:30616"/>
        <dbReference type="ChEBI" id="CHEBI:63576"/>
        <dbReference type="ChEBI" id="CHEBI:456216"/>
        <dbReference type="EC" id="2.7.1.175"/>
    </reaction>
</comment>
<feature type="domain" description="Maltokinase N-terminal cap" evidence="10">
    <location>
        <begin position="13"/>
        <end position="72"/>
    </location>
</feature>
<evidence type="ECO:0000256" key="1">
    <source>
        <dbReference type="ARBA" id="ARBA00006219"/>
    </source>
</evidence>
<evidence type="ECO:0000313" key="12">
    <source>
        <dbReference type="Proteomes" id="UP000182229"/>
    </source>
</evidence>
<dbReference type="Gene3D" id="3.90.1200.10">
    <property type="match status" value="1"/>
</dbReference>
<evidence type="ECO:0000256" key="7">
    <source>
        <dbReference type="ARBA" id="ARBA00031251"/>
    </source>
</evidence>
<organism evidence="11 12">
    <name type="scientific">Cystobacter ferrugineus</name>
    <dbReference type="NCBI Taxonomy" id="83449"/>
    <lineage>
        <taxon>Bacteria</taxon>
        <taxon>Pseudomonadati</taxon>
        <taxon>Myxococcota</taxon>
        <taxon>Myxococcia</taxon>
        <taxon>Myxococcales</taxon>
        <taxon>Cystobacterineae</taxon>
        <taxon>Archangiaceae</taxon>
        <taxon>Cystobacter</taxon>
    </lineage>
</organism>
<comment type="similarity">
    <text evidence="1">Belongs to the aminoglycoside phosphotransferase family.</text>
</comment>
<name>A0A1L9BHH7_9BACT</name>
<dbReference type="GO" id="GO:0016740">
    <property type="term" value="F:transferase activity"/>
    <property type="evidence" value="ECO:0007669"/>
    <property type="project" value="UniProtKB-KW"/>
</dbReference>
<dbReference type="SUPFAM" id="SSF56112">
    <property type="entry name" value="Protein kinase-like (PK-like)"/>
    <property type="match status" value="1"/>
</dbReference>
<dbReference type="Pfam" id="PF01636">
    <property type="entry name" value="APH"/>
    <property type="match status" value="1"/>
</dbReference>
<reference evidence="12" key="1">
    <citation type="submission" date="2016-11" db="EMBL/GenBank/DDBJ databases">
        <authorList>
            <person name="Shukria A."/>
            <person name="Stevens D.C."/>
        </authorList>
    </citation>
    <scope>NUCLEOTIDE SEQUENCE [LARGE SCALE GENOMIC DNA]</scope>
    <source>
        <strain evidence="12">Cbfe23</strain>
    </source>
</reference>
<dbReference type="GO" id="GO:0005524">
    <property type="term" value="F:ATP binding"/>
    <property type="evidence" value="ECO:0007669"/>
    <property type="project" value="UniProtKB-KW"/>
</dbReference>
<evidence type="ECO:0000256" key="3">
    <source>
        <dbReference type="ARBA" id="ARBA00013882"/>
    </source>
</evidence>
<evidence type="ECO:0000259" key="9">
    <source>
        <dbReference type="Pfam" id="PF01636"/>
    </source>
</evidence>
<evidence type="ECO:0000256" key="2">
    <source>
        <dbReference type="ARBA" id="ARBA00011962"/>
    </source>
</evidence>
<dbReference type="OrthoDB" id="9805159at2"/>
<dbReference type="STRING" id="83449.BON30_00020"/>
<evidence type="ECO:0000256" key="6">
    <source>
        <dbReference type="ARBA" id="ARBA00022840"/>
    </source>
</evidence>
<dbReference type="InterPro" id="IPR011009">
    <property type="entry name" value="Kinase-like_dom_sf"/>
</dbReference>
<keyword evidence="4 11" id="KW-0808">Transferase</keyword>
<dbReference type="RefSeq" id="WP_071895646.1">
    <property type="nucleotide sequence ID" value="NZ_MPIN01000001.1"/>
</dbReference>
<evidence type="ECO:0000259" key="10">
    <source>
        <dbReference type="Pfam" id="PF18085"/>
    </source>
</evidence>
<dbReference type="AlphaFoldDB" id="A0A1L9BHH7"/>
<reference evidence="11 12" key="2">
    <citation type="submission" date="2016-12" db="EMBL/GenBank/DDBJ databases">
        <title>Draft Genome Sequence of Cystobacter ferrugineus Strain Cbfe23.</title>
        <authorList>
            <person name="Akbar S."/>
            <person name="Dowd S.E."/>
            <person name="Stevens D.C."/>
        </authorList>
    </citation>
    <scope>NUCLEOTIDE SEQUENCE [LARGE SCALE GENOMIC DNA]</scope>
    <source>
        <strain evidence="11 12">Cbfe23</strain>
    </source>
</reference>
<evidence type="ECO:0000256" key="8">
    <source>
        <dbReference type="ARBA" id="ARBA00049067"/>
    </source>
</evidence>
<proteinExistence type="inferred from homology"/>
<dbReference type="InterPro" id="IPR040999">
    <property type="entry name" value="Mak_N_cap"/>
</dbReference>
<evidence type="ECO:0000256" key="5">
    <source>
        <dbReference type="ARBA" id="ARBA00022741"/>
    </source>
</evidence>
<dbReference type="EMBL" id="MPIN01000001">
    <property type="protein sequence ID" value="OJH41675.1"/>
    <property type="molecule type" value="Genomic_DNA"/>
</dbReference>
<dbReference type="Pfam" id="PF18085">
    <property type="entry name" value="Mak_N_cap"/>
    <property type="match status" value="1"/>
</dbReference>
<comment type="caution">
    <text evidence="11">The sequence shown here is derived from an EMBL/GenBank/DDBJ whole genome shotgun (WGS) entry which is preliminary data.</text>
</comment>
<sequence length="445" mass="49635">MTAPIDLTKLPDYLRGQRWFAGKAWPIKSVSTVDHVNVDLPGDRSFTLAVVEVVYELGSPERYLLPVLPSEEGVKDAFEDAEVLRALFQLIREKRELPSASGKLVGEWLDTPEGLIALPSPLPVRRLQVEQSNTSVVVGEQLILKVIRKLEAGINPEYEVGRFLATKTSFRATPTLLGALQSEGPAGATLAVVHRFIPDVTDGWRYTLDCFRQGPRLSDAFLKDLRVLGERLGQLHHALASSTDDPAFAPEPLLAEDVQRWSASIVGEMGVTLSQAARHSPELENRREDLIGHARQLAHVPPSGQKIRIHGDLHLGQVLRSGGDWLLFDFEGEPGRSFAQRREKYSALRDVAGMLRSFDYAEATVRLEGQPEGDRLQPARQAFLEGYRATTAGAAFLPQSEASFTAMLGAFELEKMLYEVRYELQNRPDWVRIPVQALMRMEVRK</sequence>
<accession>A0A1L9BHH7</accession>
<dbReference type="InterPro" id="IPR002575">
    <property type="entry name" value="Aminoglycoside_PTrfase"/>
</dbReference>
<feature type="domain" description="Aminoglycoside phosphotransferase" evidence="9">
    <location>
        <begin position="125"/>
        <end position="331"/>
    </location>
</feature>
<keyword evidence="5" id="KW-0547">Nucleotide-binding</keyword>
<keyword evidence="6" id="KW-0067">ATP-binding</keyword>
<evidence type="ECO:0000256" key="4">
    <source>
        <dbReference type="ARBA" id="ARBA00022679"/>
    </source>
</evidence>
<keyword evidence="12" id="KW-1185">Reference proteome</keyword>